<reference evidence="1" key="2">
    <citation type="submission" date="2022-04" db="EMBL/GenBank/DDBJ databases">
        <title>Antimicrobial genetic elements in methicillin-resistant Macrococcus armenti.</title>
        <authorList>
            <person name="Keller J.E."/>
            <person name="Schwendener S."/>
            <person name="Pantucek R."/>
            <person name="Perreten V."/>
        </authorList>
    </citation>
    <scope>NUCLEOTIDE SEQUENCE</scope>
    <source>
        <strain evidence="1">CCM 2609</strain>
    </source>
</reference>
<reference evidence="1" key="1">
    <citation type="submission" date="2022-03" db="EMBL/GenBank/DDBJ databases">
        <authorList>
            <person name="Vrbovska V."/>
            <person name="Kovarovic V."/>
            <person name="Botka T."/>
            <person name="Pantucek R."/>
        </authorList>
    </citation>
    <scope>NUCLEOTIDE SEQUENCE</scope>
    <source>
        <strain evidence="1">CCM 2609</strain>
    </source>
</reference>
<name>A0ABY3ZYA1_9STAP</name>
<proteinExistence type="predicted"/>
<evidence type="ECO:0008006" key="3">
    <source>
        <dbReference type="Google" id="ProtNLM"/>
    </source>
</evidence>
<gene>
    <name evidence="1" type="ORF">MRZ06_05460</name>
</gene>
<keyword evidence="2" id="KW-1185">Reference proteome</keyword>
<protein>
    <recommendedName>
        <fullName evidence="3">Fur-regulated basic protein FbpA</fullName>
    </recommendedName>
</protein>
<dbReference type="EMBL" id="CP094348">
    <property type="protein sequence ID" value="UOB21532.1"/>
    <property type="molecule type" value="Genomic_DNA"/>
</dbReference>
<accession>A0ABY3ZYA1</accession>
<evidence type="ECO:0000313" key="1">
    <source>
        <dbReference type="EMBL" id="UOB21532.1"/>
    </source>
</evidence>
<dbReference type="Proteomes" id="UP000830343">
    <property type="component" value="Chromosome"/>
</dbReference>
<evidence type="ECO:0000313" key="2">
    <source>
        <dbReference type="Proteomes" id="UP000830343"/>
    </source>
</evidence>
<dbReference type="RefSeq" id="WP_243367213.1">
    <property type="nucleotide sequence ID" value="NZ_CP094348.1"/>
</dbReference>
<sequence length="53" mass="6342">MEITKLIEKYKKQQKLIESLINQNDIHQNSILLSKIDVYEEVIKDLQNLKKTE</sequence>
<organism evidence="1 2">
    <name type="scientific">Macrococcus armenti</name>
    <dbReference type="NCBI Taxonomy" id="2875764"/>
    <lineage>
        <taxon>Bacteria</taxon>
        <taxon>Bacillati</taxon>
        <taxon>Bacillota</taxon>
        <taxon>Bacilli</taxon>
        <taxon>Bacillales</taxon>
        <taxon>Staphylococcaceae</taxon>
        <taxon>Macrococcus</taxon>
    </lineage>
</organism>